<proteinExistence type="predicted"/>
<keyword evidence="2" id="KW-1185">Reference proteome</keyword>
<dbReference type="Proteomes" id="UP000297527">
    <property type="component" value="Unassembled WGS sequence"/>
</dbReference>
<comment type="caution">
    <text evidence="1">The sequence shown here is derived from an EMBL/GenBank/DDBJ whole genome shotgun (WGS) entry which is preliminary data.</text>
</comment>
<dbReference type="SUPFAM" id="SSF56973">
    <property type="entry name" value="Aerolisin/ETX pore-forming domain"/>
    <property type="match status" value="1"/>
</dbReference>
<dbReference type="OrthoDB" id="4692089at2759"/>
<sequence length="402" mass="43912">MATPQTLAQQVELLIKPPPIARVPATVSRHIITNDQFDNAACAVYNLPIGIVYMLMGGGNNSAQVGNLESGGHCIDPVGTGKMETCHFANIGMNDTASNFFWRRVDLSMGAIEIFADPNFLGNRATIGLSEWEPGRVQSLKGWGIDNLGSSLRWRTLSDRQYASLYNTWAGPGDAYNNVKGWGNIKEIANLNDVRLNDVLSSFKWERTVPKKEIIAPFNISASNSDSQTNLTAETSGINKIDKDQVIEITLDDSTSQTITVETSDQHVTMSAGVEGVVSASTTWAVQLNYSYTNTATKSNSTTKTVTLNVKQTVNAPARSYYRATLLVALGRLRATEYETTAERWYSDPVVGGVHDASNQNWYKRVETVRISVTGSLACRTVANMDASPWEPLPETTPTTTT</sequence>
<evidence type="ECO:0000313" key="1">
    <source>
        <dbReference type="EMBL" id="TGO45002.1"/>
    </source>
</evidence>
<reference evidence="1 2" key="1">
    <citation type="submission" date="2017-12" db="EMBL/GenBank/DDBJ databases">
        <title>Comparative genomics of Botrytis spp.</title>
        <authorList>
            <person name="Valero-Jimenez C.A."/>
            <person name="Tapia P."/>
            <person name="Veloso J."/>
            <person name="Silva-Moreno E."/>
            <person name="Staats M."/>
            <person name="Valdes J.H."/>
            <person name="Van Kan J.A.L."/>
        </authorList>
    </citation>
    <scope>NUCLEOTIDE SEQUENCE [LARGE SCALE GENOMIC DNA]</scope>
    <source>
        <strain evidence="1 2">MUCL11595</strain>
    </source>
</reference>
<evidence type="ECO:0000313" key="2">
    <source>
        <dbReference type="Proteomes" id="UP000297527"/>
    </source>
</evidence>
<name>A0A4Z1HC34_9HELO</name>
<protein>
    <submittedName>
        <fullName evidence="1">Uncharacterized protein</fullName>
    </submittedName>
</protein>
<dbReference type="Gene3D" id="2.170.15.10">
    <property type="entry name" value="Proaerolysin, chain A, domain 3"/>
    <property type="match status" value="1"/>
</dbReference>
<gene>
    <name evidence="1" type="ORF">BCON_0434g00010</name>
</gene>
<accession>A0A4Z1HC34</accession>
<dbReference type="AlphaFoldDB" id="A0A4Z1HC34"/>
<dbReference type="EMBL" id="PQXN01000432">
    <property type="protein sequence ID" value="TGO45002.1"/>
    <property type="molecule type" value="Genomic_DNA"/>
</dbReference>
<organism evidence="1 2">
    <name type="scientific">Botryotinia convoluta</name>
    <dbReference type="NCBI Taxonomy" id="54673"/>
    <lineage>
        <taxon>Eukaryota</taxon>
        <taxon>Fungi</taxon>
        <taxon>Dikarya</taxon>
        <taxon>Ascomycota</taxon>
        <taxon>Pezizomycotina</taxon>
        <taxon>Leotiomycetes</taxon>
        <taxon>Helotiales</taxon>
        <taxon>Sclerotiniaceae</taxon>
        <taxon>Botryotinia</taxon>
    </lineage>
</organism>